<keyword evidence="2" id="KW-1185">Reference proteome</keyword>
<proteinExistence type="predicted"/>
<evidence type="ECO:0000313" key="1">
    <source>
        <dbReference type="EMBL" id="GFO36022.1"/>
    </source>
</evidence>
<reference evidence="1 2" key="1">
    <citation type="journal article" date="2021" name="Elife">
        <title>Chloroplast acquisition without the gene transfer in kleptoplastic sea slugs, Plakobranchus ocellatus.</title>
        <authorList>
            <person name="Maeda T."/>
            <person name="Takahashi S."/>
            <person name="Yoshida T."/>
            <person name="Shimamura S."/>
            <person name="Takaki Y."/>
            <person name="Nagai Y."/>
            <person name="Toyoda A."/>
            <person name="Suzuki Y."/>
            <person name="Arimoto A."/>
            <person name="Ishii H."/>
            <person name="Satoh N."/>
            <person name="Nishiyama T."/>
            <person name="Hasebe M."/>
            <person name="Maruyama T."/>
            <person name="Minagawa J."/>
            <person name="Obokata J."/>
            <person name="Shigenobu S."/>
        </authorList>
    </citation>
    <scope>NUCLEOTIDE SEQUENCE [LARGE SCALE GENOMIC DNA]</scope>
</reference>
<dbReference type="AlphaFoldDB" id="A0AAV4CVT4"/>
<dbReference type="EMBL" id="BLXT01007037">
    <property type="protein sequence ID" value="GFO36022.1"/>
    <property type="molecule type" value="Genomic_DNA"/>
</dbReference>
<sequence length="124" mass="14250">MVNWVDQLSINQPITRQRISPTLFPLALLASTKLRPPPISSDPPKFIPSYVRRGLSTRLAFLDQRLARLEETRRTPLSPQPLFFSRFLCLSTSRRLSVNCNLMSSPVPPWPPSYYSYLTSFLQV</sequence>
<comment type="caution">
    <text evidence="1">The sequence shown here is derived from an EMBL/GenBank/DDBJ whole genome shotgun (WGS) entry which is preliminary data.</text>
</comment>
<gene>
    <name evidence="1" type="ORF">PoB_006252700</name>
</gene>
<accession>A0AAV4CVT4</accession>
<evidence type="ECO:0000313" key="2">
    <source>
        <dbReference type="Proteomes" id="UP000735302"/>
    </source>
</evidence>
<organism evidence="1 2">
    <name type="scientific">Plakobranchus ocellatus</name>
    <dbReference type="NCBI Taxonomy" id="259542"/>
    <lineage>
        <taxon>Eukaryota</taxon>
        <taxon>Metazoa</taxon>
        <taxon>Spiralia</taxon>
        <taxon>Lophotrochozoa</taxon>
        <taxon>Mollusca</taxon>
        <taxon>Gastropoda</taxon>
        <taxon>Heterobranchia</taxon>
        <taxon>Euthyneura</taxon>
        <taxon>Panpulmonata</taxon>
        <taxon>Sacoglossa</taxon>
        <taxon>Placobranchoidea</taxon>
        <taxon>Plakobranchidae</taxon>
        <taxon>Plakobranchus</taxon>
    </lineage>
</organism>
<name>A0AAV4CVT4_9GAST</name>
<dbReference type="Proteomes" id="UP000735302">
    <property type="component" value="Unassembled WGS sequence"/>
</dbReference>
<protein>
    <submittedName>
        <fullName evidence="1">Uncharacterized protein</fullName>
    </submittedName>
</protein>